<keyword evidence="2" id="KW-0812">Transmembrane</keyword>
<keyword evidence="2" id="KW-1133">Transmembrane helix</keyword>
<evidence type="ECO:0000313" key="3">
    <source>
        <dbReference type="Proteomes" id="UP000515163"/>
    </source>
</evidence>
<feature type="compositionally biased region" description="Polar residues" evidence="1">
    <location>
        <begin position="1"/>
        <end position="14"/>
    </location>
</feature>
<feature type="transmembrane region" description="Helical" evidence="2">
    <location>
        <begin position="31"/>
        <end position="53"/>
    </location>
</feature>
<dbReference type="RefSeq" id="XP_031562795.1">
    <property type="nucleotide sequence ID" value="XM_031706935.1"/>
</dbReference>
<gene>
    <name evidence="4 5 6" type="primary">LOC116298453</name>
</gene>
<dbReference type="GeneID" id="116298453"/>
<dbReference type="RefSeq" id="XP_031562796.1">
    <property type="nucleotide sequence ID" value="XM_031706936.1"/>
</dbReference>
<evidence type="ECO:0000313" key="5">
    <source>
        <dbReference type="RefSeq" id="XP_031562795.1"/>
    </source>
</evidence>
<evidence type="ECO:0000313" key="4">
    <source>
        <dbReference type="RefSeq" id="XP_031562793.1"/>
    </source>
</evidence>
<name>A0A6P8I4H3_ACTTE</name>
<evidence type="ECO:0000256" key="1">
    <source>
        <dbReference type="SAM" id="MobiDB-lite"/>
    </source>
</evidence>
<dbReference type="Proteomes" id="UP000515163">
    <property type="component" value="Unplaced"/>
</dbReference>
<dbReference type="KEGG" id="aten:116298453"/>
<feature type="region of interest" description="Disordered" evidence="1">
    <location>
        <begin position="1"/>
        <end position="25"/>
    </location>
</feature>
<reference evidence="4 5" key="1">
    <citation type="submission" date="2025-04" db="UniProtKB">
        <authorList>
            <consortium name="RefSeq"/>
        </authorList>
    </citation>
    <scope>IDENTIFICATION</scope>
    <source>
        <tissue evidence="4 5">Tentacle</tissue>
    </source>
</reference>
<feature type="compositionally biased region" description="Polar residues" evidence="1">
    <location>
        <begin position="208"/>
        <end position="230"/>
    </location>
</feature>
<proteinExistence type="predicted"/>
<accession>A0A6P8I4H3</accession>
<keyword evidence="2" id="KW-0472">Membrane</keyword>
<dbReference type="RefSeq" id="XP_031562793.1">
    <property type="nucleotide sequence ID" value="XM_031706933.1"/>
</dbReference>
<evidence type="ECO:0000313" key="6">
    <source>
        <dbReference type="RefSeq" id="XP_031562796.1"/>
    </source>
</evidence>
<sequence>MSNFTMEFTGNQSRNKSEIQDSPKSTGSIEVGVIIMGMSCVCVVACALIILQVRSLNRQRQRRRRQRSSTVSIMMDGEDPYQSFAPPTYEAVIRSPHLYPPSPRSSVASVISISSMRRGSSTSNLSKVSAMINSYSQGRDSSTFSSATQDQSTSCITIEDLEDPPPPYPGIIASTYADLDIHIHSRTNAACNQRDSCHSNSEERNEIRNTTNVDETTESQINSDNLQTLINSNNIPANSSRNRSSSHGNDIQLSNNSYHRNSVHNMGGNHSNSVDKSRGQSGSRGSLSGQNSSSCGRARSVSVVCSSNFLMPSQAWEHYPRELSFVNCQSTSQTFGNNPSHNS</sequence>
<feature type="region of interest" description="Disordered" evidence="1">
    <location>
        <begin position="190"/>
        <end position="295"/>
    </location>
</feature>
<dbReference type="AlphaFoldDB" id="A0A6P8I4H3"/>
<evidence type="ECO:0000256" key="2">
    <source>
        <dbReference type="SAM" id="Phobius"/>
    </source>
</evidence>
<keyword evidence="3" id="KW-1185">Reference proteome</keyword>
<feature type="compositionally biased region" description="Basic and acidic residues" evidence="1">
    <location>
        <begin position="195"/>
        <end position="207"/>
    </location>
</feature>
<protein>
    <submittedName>
        <fullName evidence="4 5">Homeobox protein 3-like</fullName>
    </submittedName>
</protein>
<feature type="compositionally biased region" description="Low complexity" evidence="1">
    <location>
        <begin position="279"/>
        <end position="295"/>
    </location>
</feature>
<feature type="compositionally biased region" description="Polar residues" evidence="1">
    <location>
        <begin position="251"/>
        <end position="272"/>
    </location>
</feature>
<feature type="compositionally biased region" description="Low complexity" evidence="1">
    <location>
        <begin position="231"/>
        <end position="249"/>
    </location>
</feature>
<organism evidence="3 4">
    <name type="scientific">Actinia tenebrosa</name>
    <name type="common">Australian red waratah sea anemone</name>
    <dbReference type="NCBI Taxonomy" id="6105"/>
    <lineage>
        <taxon>Eukaryota</taxon>
        <taxon>Metazoa</taxon>
        <taxon>Cnidaria</taxon>
        <taxon>Anthozoa</taxon>
        <taxon>Hexacorallia</taxon>
        <taxon>Actiniaria</taxon>
        <taxon>Actiniidae</taxon>
        <taxon>Actinia</taxon>
    </lineage>
</organism>
<dbReference type="OrthoDB" id="5990583at2759"/>